<keyword evidence="3" id="KW-0175">Coiled coil</keyword>
<feature type="domain" description="CusB-like barrel-sandwich hybrid" evidence="8">
    <location>
        <begin position="126"/>
        <end position="241"/>
    </location>
</feature>
<dbReference type="RefSeq" id="WP_309727178.1">
    <property type="nucleotide sequence ID" value="NZ_JAVDQA010000002.1"/>
</dbReference>
<keyword evidence="4" id="KW-1133">Transmembrane helix</keyword>
<evidence type="ECO:0000259" key="10">
    <source>
        <dbReference type="Pfam" id="PF25975"/>
    </source>
</evidence>
<dbReference type="Pfam" id="PF25975">
    <property type="entry name" value="CzcB_C"/>
    <property type="match status" value="1"/>
</dbReference>
<evidence type="ECO:0000259" key="6">
    <source>
        <dbReference type="Pfam" id="PF19335"/>
    </source>
</evidence>
<keyword evidence="4" id="KW-0472">Membrane</keyword>
<dbReference type="Pfam" id="PF11827">
    <property type="entry name" value="DUF3347"/>
    <property type="match status" value="1"/>
</dbReference>
<evidence type="ECO:0000256" key="3">
    <source>
        <dbReference type="SAM" id="Coils"/>
    </source>
</evidence>
<dbReference type="InterPro" id="IPR006143">
    <property type="entry name" value="RND_pump_MFP"/>
</dbReference>
<feature type="coiled-coil region" evidence="3">
    <location>
        <begin position="437"/>
        <end position="474"/>
    </location>
</feature>
<feature type="domain" description="CusB-like beta-barrel" evidence="9">
    <location>
        <begin position="245"/>
        <end position="322"/>
    </location>
</feature>
<evidence type="ECO:0000313" key="12">
    <source>
        <dbReference type="Proteomes" id="UP001257659"/>
    </source>
</evidence>
<evidence type="ECO:0000259" key="9">
    <source>
        <dbReference type="Pfam" id="PF25954"/>
    </source>
</evidence>
<organism evidence="11 12">
    <name type="scientific">Mesonia maritima</name>
    <dbReference type="NCBI Taxonomy" id="1793873"/>
    <lineage>
        <taxon>Bacteria</taxon>
        <taxon>Pseudomonadati</taxon>
        <taxon>Bacteroidota</taxon>
        <taxon>Flavobacteriia</taxon>
        <taxon>Flavobacteriales</taxon>
        <taxon>Flavobacteriaceae</taxon>
        <taxon>Mesonia</taxon>
    </lineage>
</organism>
<dbReference type="Pfam" id="PF25919">
    <property type="entry name" value="BSH_CusB"/>
    <property type="match status" value="1"/>
</dbReference>
<dbReference type="Pfam" id="PF19335">
    <property type="entry name" value="HMBD"/>
    <property type="match status" value="1"/>
</dbReference>
<feature type="domain" description="Heavy metal binding" evidence="6">
    <location>
        <begin position="44"/>
        <end position="70"/>
    </location>
</feature>
<proteinExistence type="inferred from homology"/>
<dbReference type="EMBL" id="JAVDQA010000002">
    <property type="protein sequence ID" value="MDR6300264.1"/>
    <property type="molecule type" value="Genomic_DNA"/>
</dbReference>
<keyword evidence="4" id="KW-0812">Transmembrane</keyword>
<dbReference type="Pfam" id="PF25954">
    <property type="entry name" value="Beta-barrel_RND_2"/>
    <property type="match status" value="1"/>
</dbReference>
<dbReference type="Gene3D" id="2.40.420.20">
    <property type="match status" value="1"/>
</dbReference>
<gene>
    <name evidence="11" type="ORF">GGR31_000895</name>
</gene>
<dbReference type="InterPro" id="IPR051909">
    <property type="entry name" value="MFP_Cation_Efflux"/>
</dbReference>
<feature type="domain" description="CzcB-like C-terminal circularly permuted SH3-like" evidence="10">
    <location>
        <begin position="329"/>
        <end position="391"/>
    </location>
</feature>
<dbReference type="Pfam" id="PF25869">
    <property type="entry name" value="3HB_CusB"/>
    <property type="match status" value="1"/>
</dbReference>
<dbReference type="NCBIfam" id="TIGR01730">
    <property type="entry name" value="RND_mfp"/>
    <property type="match status" value="1"/>
</dbReference>
<comment type="caution">
    <text evidence="11">The sequence shown here is derived from an EMBL/GenBank/DDBJ whole genome shotgun (WGS) entry which is preliminary data.</text>
</comment>
<dbReference type="InterPro" id="IPR058649">
    <property type="entry name" value="CzcB_C"/>
</dbReference>
<dbReference type="PANTHER" id="PTHR30097:SF4">
    <property type="entry name" value="SLR6042 PROTEIN"/>
    <property type="match status" value="1"/>
</dbReference>
<comment type="similarity">
    <text evidence="1">Belongs to the membrane fusion protein (MFP) (TC 8.A.1) family.</text>
</comment>
<keyword evidence="2" id="KW-0813">Transport</keyword>
<evidence type="ECO:0000256" key="2">
    <source>
        <dbReference type="ARBA" id="ARBA00022448"/>
    </source>
</evidence>
<evidence type="ECO:0000259" key="5">
    <source>
        <dbReference type="Pfam" id="PF11827"/>
    </source>
</evidence>
<dbReference type="InterPro" id="IPR058792">
    <property type="entry name" value="Beta-barrel_RND_2"/>
</dbReference>
<keyword evidence="12" id="KW-1185">Reference proteome</keyword>
<evidence type="ECO:0000259" key="7">
    <source>
        <dbReference type="Pfam" id="PF25869"/>
    </source>
</evidence>
<dbReference type="InterPro" id="IPR021782">
    <property type="entry name" value="DUF3347"/>
</dbReference>
<evidence type="ECO:0000259" key="8">
    <source>
        <dbReference type="Pfam" id="PF25919"/>
    </source>
</evidence>
<feature type="domain" description="CusB-like three alpha-helical bundle" evidence="7">
    <location>
        <begin position="158"/>
        <end position="208"/>
    </location>
</feature>
<dbReference type="InterPro" id="IPR045800">
    <property type="entry name" value="HMBD"/>
</dbReference>
<reference evidence="11 12" key="1">
    <citation type="submission" date="2023-07" db="EMBL/GenBank/DDBJ databases">
        <title>Genomic Encyclopedia of Type Strains, Phase IV (KMG-IV): sequencing the most valuable type-strain genomes for metagenomic binning, comparative biology and taxonomic classification.</title>
        <authorList>
            <person name="Goeker M."/>
        </authorList>
    </citation>
    <scope>NUCLEOTIDE SEQUENCE [LARGE SCALE GENOMIC DNA]</scope>
    <source>
        <strain evidence="11 12">DSM 102814</strain>
    </source>
</reference>
<evidence type="ECO:0000313" key="11">
    <source>
        <dbReference type="EMBL" id="MDR6300264.1"/>
    </source>
</evidence>
<dbReference type="InterPro" id="IPR058790">
    <property type="entry name" value="BSH_CusB"/>
</dbReference>
<sequence>MKKYLMYIVLLIAGIFLGYLFFNNSSSNSEETHQHAQTEKDQLWTCSMHPQIVRNEPGDCPICGMELIPKDAAGNELSENQFTMTANAMALANIETTVVGEAKSDAGMLQLSGEVAANENEIATQPAHFNGRIEKLYVKSLGEKVRMGQAVASVYSPELVAAQQELISAYQKRGSQPRLYQAVRNKFDNWRISEQQLHEIEESGKPKTNITIYAHVSGVVTSIEVNEGSHIMDGKPIFKVANLSTVWAEFDAYENEIKNLKEGQKIQIKTEAYPDKNFEAQISFIDPLFNSSTRTVTVRAELANKNNLLKPGMFVTATVKSEAENKVNISIPKSAVMWTGERSLVYLKTNENPPTFEMREVKLGSENANKYSILSGLQKGDEIVTNGTFTVDAAAQLQGKKSMMTSENNQLQLSQETQQQFSKVIESYLQLKNDLVNDNAEKAKTSAQRAIEQLKVINAEKEKISEKIKSLNDGFSAVSQSNDIKKQRKAFISLSEEMITVSKQIEQTKKLFIQKCPMANNNQGAKWLSLEEEIKNPYYGASMLGCGSIIEVIN</sequence>
<dbReference type="Proteomes" id="UP001257659">
    <property type="component" value="Unassembled WGS sequence"/>
</dbReference>
<dbReference type="SUPFAM" id="SSF111369">
    <property type="entry name" value="HlyD-like secretion proteins"/>
    <property type="match status" value="1"/>
</dbReference>
<dbReference type="Gene3D" id="2.40.30.170">
    <property type="match status" value="1"/>
</dbReference>
<dbReference type="InterPro" id="IPR058791">
    <property type="entry name" value="3HB_CusB"/>
</dbReference>
<name>A0ABU1K3T9_9FLAO</name>
<evidence type="ECO:0000256" key="1">
    <source>
        <dbReference type="ARBA" id="ARBA00009477"/>
    </source>
</evidence>
<protein>
    <submittedName>
        <fullName evidence="11">Cu(I)/Ag(I) efflux system membrane fusion protein</fullName>
    </submittedName>
</protein>
<evidence type="ECO:0000256" key="4">
    <source>
        <dbReference type="SAM" id="Phobius"/>
    </source>
</evidence>
<feature type="domain" description="DUF3347" evidence="5">
    <location>
        <begin position="424"/>
        <end position="509"/>
    </location>
</feature>
<feature type="transmembrane region" description="Helical" evidence="4">
    <location>
        <begin position="5"/>
        <end position="22"/>
    </location>
</feature>
<dbReference type="PANTHER" id="PTHR30097">
    <property type="entry name" value="CATION EFFLUX SYSTEM PROTEIN CUSB"/>
    <property type="match status" value="1"/>
</dbReference>
<accession>A0ABU1K3T9</accession>